<dbReference type="Gene3D" id="2.60.120.330">
    <property type="entry name" value="B-lactam Antibiotic, Isopenicillin N Synthase, Chain"/>
    <property type="match status" value="1"/>
</dbReference>
<keyword evidence="2" id="KW-0223">Dioxygenase</keyword>
<protein>
    <submittedName>
        <fullName evidence="5">Aspartyl/asparaginyl beta-hydroxylase domain-containing protein</fullName>
    </submittedName>
</protein>
<dbReference type="Gene3D" id="1.25.40.10">
    <property type="entry name" value="Tetratricopeptide repeat domain"/>
    <property type="match status" value="1"/>
</dbReference>
<dbReference type="InterPro" id="IPR011990">
    <property type="entry name" value="TPR-like_helical_dom_sf"/>
</dbReference>
<name>A0ABT0S0P2_9SPHN</name>
<reference evidence="5" key="1">
    <citation type="submission" date="2022-05" db="EMBL/GenBank/DDBJ databases">
        <authorList>
            <person name="Jo J.-H."/>
            <person name="Im W.-T."/>
        </authorList>
    </citation>
    <scope>NUCLEOTIDE SEQUENCE</scope>
    <source>
        <strain evidence="5">SE220</strain>
    </source>
</reference>
<dbReference type="EMBL" id="JAMGBE010000001">
    <property type="protein sequence ID" value="MCL6729201.1"/>
    <property type="molecule type" value="Genomic_DNA"/>
</dbReference>
<organism evidence="5 6">
    <name type="scientific">Sphingomonas hankyongi</name>
    <dbReference type="NCBI Taxonomy" id="2908209"/>
    <lineage>
        <taxon>Bacteria</taxon>
        <taxon>Pseudomonadati</taxon>
        <taxon>Pseudomonadota</taxon>
        <taxon>Alphaproteobacteria</taxon>
        <taxon>Sphingomonadales</taxon>
        <taxon>Sphingomonadaceae</taxon>
        <taxon>Sphingomonas</taxon>
    </lineage>
</organism>
<dbReference type="PANTHER" id="PTHR46332">
    <property type="entry name" value="ASPARTATE BETA-HYDROXYLASE DOMAIN-CONTAINING PROTEIN 2"/>
    <property type="match status" value="1"/>
</dbReference>
<dbReference type="Pfam" id="PF05118">
    <property type="entry name" value="Asp_Arg_Hydrox"/>
    <property type="match status" value="1"/>
</dbReference>
<feature type="domain" description="Aspartyl/asparaginy/proline hydroxylase" evidence="4">
    <location>
        <begin position="274"/>
        <end position="398"/>
    </location>
</feature>
<dbReference type="InterPro" id="IPR007803">
    <property type="entry name" value="Asp/Arg/Pro-Hydrxlase"/>
</dbReference>
<dbReference type="InterPro" id="IPR027443">
    <property type="entry name" value="IPNS-like_sf"/>
</dbReference>
<dbReference type="InterPro" id="IPR051821">
    <property type="entry name" value="Asp/Asn_beta-hydroxylase"/>
</dbReference>
<keyword evidence="3" id="KW-0560">Oxidoreductase</keyword>
<keyword evidence="6" id="KW-1185">Reference proteome</keyword>
<comment type="caution">
    <text evidence="5">The sequence shown here is derived from an EMBL/GenBank/DDBJ whole genome shotgun (WGS) entry which is preliminary data.</text>
</comment>
<evidence type="ECO:0000313" key="6">
    <source>
        <dbReference type="Proteomes" id="UP001165342"/>
    </source>
</evidence>
<dbReference type="RefSeq" id="WP_249830681.1">
    <property type="nucleotide sequence ID" value="NZ_JAMGBE010000001.1"/>
</dbReference>
<dbReference type="SUPFAM" id="SSF48452">
    <property type="entry name" value="TPR-like"/>
    <property type="match status" value="1"/>
</dbReference>
<sequence>MSADRIRQHLAEAQRAGQSGLRDEARRLFEAVLSMDEGEPTARNWLGADALARSDAGTAAMHFEIACRGEPGQRSHWLNLAAARRTLGDSERERAALEKALAIDQTDLLALVRIAELHERLGEKTPAAERWTAVLALSSGINNPTQEFAAILGHARQYVEDQQRTLVDAVDTALAGELAVATAPDERRMRAAADAWLGRRPIYTNQCEGLHYPFLPADEFFDREHFPWLDQLEAATGMILAELNAILADPGPGLTPYISLPPGVPANKWSGLDKSLDWGAFHLWKEGERFDEACDRAPRTAALLDSLPICQIKGRAPNVFFSILKAGSHIPAHTGVTNVRSVVHLPLIVPQGCEFRVGGETRSWVEGSAFAFDDTIEHEAWNRSDRDRAVLIIDVWNPYLSEHERAMICRLYEAADTHRA</sequence>
<evidence type="ECO:0000256" key="1">
    <source>
        <dbReference type="ARBA" id="ARBA00007730"/>
    </source>
</evidence>
<dbReference type="SUPFAM" id="SSF51197">
    <property type="entry name" value="Clavaminate synthase-like"/>
    <property type="match status" value="1"/>
</dbReference>
<evidence type="ECO:0000256" key="3">
    <source>
        <dbReference type="ARBA" id="ARBA00023002"/>
    </source>
</evidence>
<evidence type="ECO:0000313" key="5">
    <source>
        <dbReference type="EMBL" id="MCL6729201.1"/>
    </source>
</evidence>
<comment type="similarity">
    <text evidence="1">Belongs to the aspartyl/asparaginyl beta-hydroxylase family.</text>
</comment>
<dbReference type="Proteomes" id="UP001165342">
    <property type="component" value="Unassembled WGS sequence"/>
</dbReference>
<gene>
    <name evidence="5" type="ORF">LZ538_03915</name>
</gene>
<proteinExistence type="inferred from homology"/>
<evidence type="ECO:0000256" key="2">
    <source>
        <dbReference type="ARBA" id="ARBA00022964"/>
    </source>
</evidence>
<evidence type="ECO:0000259" key="4">
    <source>
        <dbReference type="Pfam" id="PF05118"/>
    </source>
</evidence>
<accession>A0ABT0S0P2</accession>
<dbReference type="PANTHER" id="PTHR46332:SF5">
    <property type="entry name" value="ASPARTATE BETA-HYDROXYLASE DOMAIN CONTAINING 2"/>
    <property type="match status" value="1"/>
</dbReference>